<dbReference type="Gene3D" id="2.60.200.30">
    <property type="entry name" value="Probable inorganic polyphosphate/atp-NAD kinase, domain 2"/>
    <property type="match status" value="1"/>
</dbReference>
<dbReference type="OMA" id="GICVCTG"/>
<dbReference type="EMBL" id="GL436211">
    <property type="protein sequence ID" value="EFN72265.1"/>
    <property type="molecule type" value="Genomic_DNA"/>
</dbReference>
<evidence type="ECO:0000313" key="1">
    <source>
        <dbReference type="EMBL" id="EFN72265.1"/>
    </source>
</evidence>
<dbReference type="InterPro" id="IPR017437">
    <property type="entry name" value="ATP-NAD_kinase_PpnK-typ_C"/>
</dbReference>
<dbReference type="PANTHER" id="PTHR13158:SF5">
    <property type="entry name" value="NAD KINASE 2, MITOCHONDRIAL"/>
    <property type="match status" value="1"/>
</dbReference>
<protein>
    <submittedName>
        <fullName evidence="1">UPF0465 protein C5orf33</fullName>
    </submittedName>
</protein>
<keyword evidence="2" id="KW-1185">Reference proteome</keyword>
<reference evidence="1 2" key="1">
    <citation type="journal article" date="2010" name="Science">
        <title>Genomic comparison of the ants Camponotus floridanus and Harpegnathos saltator.</title>
        <authorList>
            <person name="Bonasio R."/>
            <person name="Zhang G."/>
            <person name="Ye C."/>
            <person name="Mutti N.S."/>
            <person name="Fang X."/>
            <person name="Qin N."/>
            <person name="Donahue G."/>
            <person name="Yang P."/>
            <person name="Li Q."/>
            <person name="Li C."/>
            <person name="Zhang P."/>
            <person name="Huang Z."/>
            <person name="Berger S.L."/>
            <person name="Reinberg D."/>
            <person name="Wang J."/>
            <person name="Liebig J."/>
        </authorList>
    </citation>
    <scope>NUCLEOTIDE SEQUENCE [LARGE SCALE GENOMIC DNA]</scope>
    <source>
        <strain evidence="2">C129</strain>
    </source>
</reference>
<sequence length="186" mass="21095">MRSTQRKIADALQPRWRILPWLALNEVFIAEFFASRPITLTIQADSEETFTTRSSGICVCTGSGSRSWFRTMNLQSTETIQTLATMATGKRLDEKEADELLHKYHSNLLFPADALKMAYMIYEMYRNSNCPKSIPARQMCHKVKVKSRGFDAGIVLDGCVSLPFNDGSTATFEIRPEYSLKNIILL</sequence>
<dbReference type="SUPFAM" id="SSF111331">
    <property type="entry name" value="NAD kinase/diacylglycerol kinase-like"/>
    <property type="match status" value="1"/>
</dbReference>
<dbReference type="InterPro" id="IPR016064">
    <property type="entry name" value="NAD/diacylglycerol_kinase_sf"/>
</dbReference>
<dbReference type="OrthoDB" id="185618at2759"/>
<organism evidence="2">
    <name type="scientific">Camponotus floridanus</name>
    <name type="common">Florida carpenter ant</name>
    <dbReference type="NCBI Taxonomy" id="104421"/>
    <lineage>
        <taxon>Eukaryota</taxon>
        <taxon>Metazoa</taxon>
        <taxon>Ecdysozoa</taxon>
        <taxon>Arthropoda</taxon>
        <taxon>Hexapoda</taxon>
        <taxon>Insecta</taxon>
        <taxon>Pterygota</taxon>
        <taxon>Neoptera</taxon>
        <taxon>Endopterygota</taxon>
        <taxon>Hymenoptera</taxon>
        <taxon>Apocrita</taxon>
        <taxon>Aculeata</taxon>
        <taxon>Formicoidea</taxon>
        <taxon>Formicidae</taxon>
        <taxon>Formicinae</taxon>
        <taxon>Camponotus</taxon>
    </lineage>
</organism>
<dbReference type="GO" id="GO:0005739">
    <property type="term" value="C:mitochondrion"/>
    <property type="evidence" value="ECO:0007669"/>
    <property type="project" value="TreeGrafter"/>
</dbReference>
<dbReference type="GO" id="GO:0019674">
    <property type="term" value="P:NAD+ metabolic process"/>
    <property type="evidence" value="ECO:0007669"/>
    <property type="project" value="InterPro"/>
</dbReference>
<name>E2A2T0_CAMFO</name>
<dbReference type="AlphaFoldDB" id="E2A2T0"/>
<proteinExistence type="predicted"/>
<dbReference type="InParanoid" id="E2A2T0"/>
<accession>E2A2T0</accession>
<gene>
    <name evidence="1" type="ORF">EAG_07286</name>
</gene>
<dbReference type="GO" id="GO:0003951">
    <property type="term" value="F:NAD+ kinase activity"/>
    <property type="evidence" value="ECO:0007669"/>
    <property type="project" value="InterPro"/>
</dbReference>
<dbReference type="PANTHER" id="PTHR13158">
    <property type="match status" value="1"/>
</dbReference>
<dbReference type="Proteomes" id="UP000000311">
    <property type="component" value="Unassembled WGS sequence"/>
</dbReference>
<dbReference type="STRING" id="104421.E2A2T0"/>
<evidence type="ECO:0000313" key="2">
    <source>
        <dbReference type="Proteomes" id="UP000000311"/>
    </source>
</evidence>